<accession>A0A0K2V7G5</accession>
<sequence>VSNEYSILFHYTITFFNVSLAFSKDSLIRLLLRGILNPCYNSQDVQNPYSYLLKRFGTLLKRY</sequence>
<dbReference type="EMBL" id="HACA01028746">
    <property type="protein sequence ID" value="CDW46107.1"/>
    <property type="molecule type" value="Transcribed_RNA"/>
</dbReference>
<dbReference type="AlphaFoldDB" id="A0A0K2V7G5"/>
<evidence type="ECO:0000313" key="1">
    <source>
        <dbReference type="EMBL" id="CDW46107.1"/>
    </source>
</evidence>
<feature type="non-terminal residue" evidence="1">
    <location>
        <position position="1"/>
    </location>
</feature>
<reference evidence="1" key="1">
    <citation type="submission" date="2014-05" db="EMBL/GenBank/DDBJ databases">
        <authorList>
            <person name="Chronopoulou M."/>
        </authorList>
    </citation>
    <scope>NUCLEOTIDE SEQUENCE</scope>
    <source>
        <tissue evidence="1">Whole organism</tissue>
    </source>
</reference>
<protein>
    <submittedName>
        <fullName evidence="1">Uncharacterized protein</fullName>
    </submittedName>
</protein>
<name>A0A0K2V7G5_LEPSM</name>
<organism evidence="1">
    <name type="scientific">Lepeophtheirus salmonis</name>
    <name type="common">Salmon louse</name>
    <name type="synonym">Caligus salmonis</name>
    <dbReference type="NCBI Taxonomy" id="72036"/>
    <lineage>
        <taxon>Eukaryota</taxon>
        <taxon>Metazoa</taxon>
        <taxon>Ecdysozoa</taxon>
        <taxon>Arthropoda</taxon>
        <taxon>Crustacea</taxon>
        <taxon>Multicrustacea</taxon>
        <taxon>Hexanauplia</taxon>
        <taxon>Copepoda</taxon>
        <taxon>Siphonostomatoida</taxon>
        <taxon>Caligidae</taxon>
        <taxon>Lepeophtheirus</taxon>
    </lineage>
</organism>
<proteinExistence type="predicted"/>